<proteinExistence type="predicted"/>
<dbReference type="InterPro" id="IPR037284">
    <property type="entry name" value="SUF_FeS_clus_asmbl_SufBD_sf"/>
</dbReference>
<accession>A0A0F9MKC5</accession>
<dbReference type="InterPro" id="IPR000825">
    <property type="entry name" value="SUF_FeS_clus_asmbl_SufBD_core"/>
</dbReference>
<comment type="caution">
    <text evidence="2">The sequence shown here is derived from an EMBL/GenBank/DDBJ whole genome shotgun (WGS) entry which is preliminary data.</text>
</comment>
<dbReference type="Pfam" id="PF01458">
    <property type="entry name" value="SUFBD_core"/>
    <property type="match status" value="1"/>
</dbReference>
<sequence length="253" mass="28135">MPGWDRRLLLKDGLLPKLPPIGPGWEAYYDEGGIEVDVENGPLSIIETHRGCLKTRYTTIIVGEGVAVNHCLVYGQGKSDRFTSDLNGEHIIEVRFDGEGGQYTLNGFYSLVDQQRMNSTVTVLHSYANCTSVQNFRCVAHDRSVVTIDSLARVGKRACGSKTRQDFKSMLLSPHATIETKPQLEIHNNDVQCTHGATTGQLDEDAIFYLRSRGIDEDGSKQMLIAAFMNEAIDKVEDEVAKHWVEESYAGLI</sequence>
<feature type="domain" description="SUF system FeS cluster assembly SufBD core" evidence="1">
    <location>
        <begin position="91"/>
        <end position="228"/>
    </location>
</feature>
<name>A0A0F9MKC5_9ZZZZ</name>
<evidence type="ECO:0000259" key="1">
    <source>
        <dbReference type="Pfam" id="PF01458"/>
    </source>
</evidence>
<dbReference type="PANTHER" id="PTHR43575">
    <property type="entry name" value="PROTEIN ABCI7, CHLOROPLASTIC"/>
    <property type="match status" value="1"/>
</dbReference>
<dbReference type="AlphaFoldDB" id="A0A0F9MKC5"/>
<dbReference type="EMBL" id="LAZR01009956">
    <property type="protein sequence ID" value="KKM69627.1"/>
    <property type="molecule type" value="Genomic_DNA"/>
</dbReference>
<dbReference type="GO" id="GO:0016226">
    <property type="term" value="P:iron-sulfur cluster assembly"/>
    <property type="evidence" value="ECO:0007669"/>
    <property type="project" value="InterPro"/>
</dbReference>
<reference evidence="2" key="1">
    <citation type="journal article" date="2015" name="Nature">
        <title>Complex archaea that bridge the gap between prokaryotes and eukaryotes.</title>
        <authorList>
            <person name="Spang A."/>
            <person name="Saw J.H."/>
            <person name="Jorgensen S.L."/>
            <person name="Zaremba-Niedzwiedzka K."/>
            <person name="Martijn J."/>
            <person name="Lind A.E."/>
            <person name="van Eijk R."/>
            <person name="Schleper C."/>
            <person name="Guy L."/>
            <person name="Ettema T.J."/>
        </authorList>
    </citation>
    <scope>NUCLEOTIDE SEQUENCE</scope>
</reference>
<dbReference type="PANTHER" id="PTHR43575:SF1">
    <property type="entry name" value="PROTEIN ABCI7, CHLOROPLASTIC"/>
    <property type="match status" value="1"/>
</dbReference>
<evidence type="ECO:0000313" key="2">
    <source>
        <dbReference type="EMBL" id="KKM69627.1"/>
    </source>
</evidence>
<gene>
    <name evidence="2" type="ORF">LCGC14_1448830</name>
</gene>
<organism evidence="2">
    <name type="scientific">marine sediment metagenome</name>
    <dbReference type="NCBI Taxonomy" id="412755"/>
    <lineage>
        <taxon>unclassified sequences</taxon>
        <taxon>metagenomes</taxon>
        <taxon>ecological metagenomes</taxon>
    </lineage>
</organism>
<dbReference type="SUPFAM" id="SSF101960">
    <property type="entry name" value="Stabilizer of iron transporter SufD"/>
    <property type="match status" value="1"/>
</dbReference>
<protein>
    <recommendedName>
        <fullName evidence="1">SUF system FeS cluster assembly SufBD core domain-containing protein</fullName>
    </recommendedName>
</protein>
<dbReference type="InterPro" id="IPR055346">
    <property type="entry name" value="Fe-S_cluster_assembly_SufBD"/>
</dbReference>